<comment type="caution">
    <text evidence="1">The sequence shown here is derived from an EMBL/GenBank/DDBJ whole genome shotgun (WGS) entry which is preliminary data.</text>
</comment>
<dbReference type="InterPro" id="IPR013321">
    <property type="entry name" value="Arc_rbn_hlx_hlx"/>
</dbReference>
<evidence type="ECO:0000313" key="1">
    <source>
        <dbReference type="EMBL" id="NYE74205.1"/>
    </source>
</evidence>
<evidence type="ECO:0000313" key="2">
    <source>
        <dbReference type="Proteomes" id="UP000569914"/>
    </source>
</evidence>
<organism evidence="1 2">
    <name type="scientific">Microlunatus parietis</name>
    <dbReference type="NCBI Taxonomy" id="682979"/>
    <lineage>
        <taxon>Bacteria</taxon>
        <taxon>Bacillati</taxon>
        <taxon>Actinomycetota</taxon>
        <taxon>Actinomycetes</taxon>
        <taxon>Propionibacteriales</taxon>
        <taxon>Propionibacteriaceae</taxon>
        <taxon>Microlunatus</taxon>
    </lineage>
</organism>
<protein>
    <recommendedName>
        <fullName evidence="3">Ribbon-helix-helix protein, copG family</fullName>
    </recommendedName>
</protein>
<reference evidence="1 2" key="1">
    <citation type="submission" date="2020-07" db="EMBL/GenBank/DDBJ databases">
        <title>Sequencing the genomes of 1000 actinobacteria strains.</title>
        <authorList>
            <person name="Klenk H.-P."/>
        </authorList>
    </citation>
    <scope>NUCLEOTIDE SEQUENCE [LARGE SCALE GENOMIC DNA]</scope>
    <source>
        <strain evidence="1 2">DSM 22083</strain>
    </source>
</reference>
<accession>A0A7Y9LES6</accession>
<gene>
    <name evidence="1" type="ORF">BKA15_005534</name>
</gene>
<evidence type="ECO:0008006" key="3">
    <source>
        <dbReference type="Google" id="ProtNLM"/>
    </source>
</evidence>
<dbReference type="InterPro" id="IPR010985">
    <property type="entry name" value="Ribbon_hlx_hlx"/>
</dbReference>
<dbReference type="AlphaFoldDB" id="A0A7Y9LES6"/>
<dbReference type="Gene3D" id="1.10.1220.10">
    <property type="entry name" value="Met repressor-like"/>
    <property type="match status" value="1"/>
</dbReference>
<sequence>MRTTMNLPDALMDEVRERAKAENRTVTSLMIEALHDLLAKDRTVTTKKYSLPTDGFPNGRLLIDIDDKDAVQQLFDEEDGWL</sequence>
<dbReference type="RefSeq" id="WP_179756343.1">
    <property type="nucleotide sequence ID" value="NZ_JACCBU010000001.1"/>
</dbReference>
<keyword evidence="2" id="KW-1185">Reference proteome</keyword>
<dbReference type="GO" id="GO:0006355">
    <property type="term" value="P:regulation of DNA-templated transcription"/>
    <property type="evidence" value="ECO:0007669"/>
    <property type="project" value="InterPro"/>
</dbReference>
<proteinExistence type="predicted"/>
<dbReference type="EMBL" id="JACCBU010000001">
    <property type="protein sequence ID" value="NYE74205.1"/>
    <property type="molecule type" value="Genomic_DNA"/>
</dbReference>
<dbReference type="Proteomes" id="UP000569914">
    <property type="component" value="Unassembled WGS sequence"/>
</dbReference>
<name>A0A7Y9LES6_9ACTN</name>
<dbReference type="SUPFAM" id="SSF47598">
    <property type="entry name" value="Ribbon-helix-helix"/>
    <property type="match status" value="1"/>
</dbReference>